<dbReference type="AlphaFoldDB" id="Q605G7"/>
<dbReference type="InterPro" id="IPR000489">
    <property type="entry name" value="Pterin-binding_dom"/>
</dbReference>
<keyword evidence="9 12" id="KW-0460">Magnesium</keyword>
<dbReference type="PANTHER" id="PTHR20941">
    <property type="entry name" value="FOLATE SYNTHESIS PROTEINS"/>
    <property type="match status" value="1"/>
</dbReference>
<dbReference type="Pfam" id="PF00809">
    <property type="entry name" value="Pterin_bind"/>
    <property type="match status" value="1"/>
</dbReference>
<comment type="cofactor">
    <cofactor evidence="2 12">
        <name>Mg(2+)</name>
        <dbReference type="ChEBI" id="CHEBI:18420"/>
    </cofactor>
</comment>
<dbReference type="FunFam" id="3.20.20.20:FF:000006">
    <property type="entry name" value="Dihydropteroate synthase"/>
    <property type="match status" value="1"/>
</dbReference>
<accession>Q605G7</accession>
<evidence type="ECO:0000256" key="9">
    <source>
        <dbReference type="ARBA" id="ARBA00022842"/>
    </source>
</evidence>
<keyword evidence="7 12" id="KW-0808">Transferase</keyword>
<comment type="pathway">
    <text evidence="3 12">Cofactor biosynthesis; tetrahydrofolate biosynthesis; 7,8-dihydrofolate from 2-amino-4-hydroxy-6-hydroxymethyl-7,8-dihydropteridine diphosphate and 4-aminobenzoate: step 1/2.</text>
</comment>
<dbReference type="PANTHER" id="PTHR20941:SF1">
    <property type="entry name" value="FOLIC ACID SYNTHESIS PROTEIN FOL1"/>
    <property type="match status" value="1"/>
</dbReference>
<evidence type="ECO:0000256" key="4">
    <source>
        <dbReference type="ARBA" id="ARBA00009503"/>
    </source>
</evidence>
<dbReference type="Proteomes" id="UP000006821">
    <property type="component" value="Chromosome"/>
</dbReference>
<dbReference type="EMBL" id="AE017282">
    <property type="protein sequence ID" value="AAU91630.1"/>
    <property type="molecule type" value="Genomic_DNA"/>
</dbReference>
<dbReference type="InterPro" id="IPR045031">
    <property type="entry name" value="DHP_synth-like"/>
</dbReference>
<dbReference type="InterPro" id="IPR011005">
    <property type="entry name" value="Dihydropteroate_synth-like_sf"/>
</dbReference>
<protein>
    <recommendedName>
        <fullName evidence="6 12">Dihydropteroate synthase</fullName>
        <shortName evidence="12">DHPS</shortName>
        <ecNumber evidence="5 12">2.5.1.15</ecNumber>
    </recommendedName>
    <alternativeName>
        <fullName evidence="11 12">Dihydropteroate pyrophosphorylase</fullName>
    </alternativeName>
</protein>
<comment type="similarity">
    <text evidence="4 12">Belongs to the DHPS family.</text>
</comment>
<sequence length="294" mass="31310">MRSNRMAGPKSPDRSMNRLLALLAQDRPLIMGILNVTPDSFSDGGLYDDVEQAVRRGVFMAGEGADVIDVGGESTRPGAEPVEAAVQLARVVPVIERLRGLLPGRVAISVDTTQGEVARAALRAGADLINDVSAGRDDSAMLPLAAAERAPVVLMHMQGTPLTMQERPHYEDVVAEVLAFLLERAEAAGRAGVPHDSILLDPGIGFGKRRDDNLKLMAHLDRFVATGYPVLLGTSRKRFMGAVCGETEPAALVPATVATTALGVSAGVRVFRVHDVKENRQAADVAEAIRRARL</sequence>
<dbReference type="KEGG" id="mca:MCA2317"/>
<dbReference type="GO" id="GO:0046872">
    <property type="term" value="F:metal ion binding"/>
    <property type="evidence" value="ECO:0007669"/>
    <property type="project" value="UniProtKB-KW"/>
</dbReference>
<evidence type="ECO:0000256" key="10">
    <source>
        <dbReference type="ARBA" id="ARBA00022909"/>
    </source>
</evidence>
<dbReference type="SUPFAM" id="SSF51717">
    <property type="entry name" value="Dihydropteroate synthetase-like"/>
    <property type="match status" value="1"/>
</dbReference>
<dbReference type="STRING" id="243233.MCA2317"/>
<dbReference type="eggNOG" id="COG0294">
    <property type="taxonomic scope" value="Bacteria"/>
</dbReference>
<evidence type="ECO:0000256" key="6">
    <source>
        <dbReference type="ARBA" id="ARBA00016919"/>
    </source>
</evidence>
<evidence type="ECO:0000256" key="3">
    <source>
        <dbReference type="ARBA" id="ARBA00004763"/>
    </source>
</evidence>
<evidence type="ECO:0000256" key="1">
    <source>
        <dbReference type="ARBA" id="ARBA00000012"/>
    </source>
</evidence>
<dbReference type="InterPro" id="IPR006390">
    <property type="entry name" value="DHP_synth_dom"/>
</dbReference>
<dbReference type="PROSITE" id="PS00793">
    <property type="entry name" value="DHPS_2"/>
    <property type="match status" value="1"/>
</dbReference>
<dbReference type="Gene3D" id="3.20.20.20">
    <property type="entry name" value="Dihydropteroate synthase-like"/>
    <property type="match status" value="1"/>
</dbReference>
<evidence type="ECO:0000256" key="5">
    <source>
        <dbReference type="ARBA" id="ARBA00012458"/>
    </source>
</evidence>
<evidence type="ECO:0000259" key="13">
    <source>
        <dbReference type="PROSITE" id="PS50972"/>
    </source>
</evidence>
<organism evidence="14 15">
    <name type="scientific">Methylococcus capsulatus (strain ATCC 33009 / NCIMB 11132 / Bath)</name>
    <dbReference type="NCBI Taxonomy" id="243233"/>
    <lineage>
        <taxon>Bacteria</taxon>
        <taxon>Pseudomonadati</taxon>
        <taxon>Pseudomonadota</taxon>
        <taxon>Gammaproteobacteria</taxon>
        <taxon>Methylococcales</taxon>
        <taxon>Methylococcaceae</taxon>
        <taxon>Methylococcus</taxon>
    </lineage>
</organism>
<proteinExistence type="inferred from homology"/>
<dbReference type="GO" id="GO:0046656">
    <property type="term" value="P:folic acid biosynthetic process"/>
    <property type="evidence" value="ECO:0007669"/>
    <property type="project" value="UniProtKB-KW"/>
</dbReference>
<feature type="domain" description="Pterin-binding" evidence="13">
    <location>
        <begin position="28"/>
        <end position="284"/>
    </location>
</feature>
<evidence type="ECO:0000313" key="14">
    <source>
        <dbReference type="EMBL" id="AAU91630.1"/>
    </source>
</evidence>
<evidence type="ECO:0000256" key="11">
    <source>
        <dbReference type="ARBA" id="ARBA00030193"/>
    </source>
</evidence>
<evidence type="ECO:0000256" key="8">
    <source>
        <dbReference type="ARBA" id="ARBA00022723"/>
    </source>
</evidence>
<dbReference type="EC" id="2.5.1.15" evidence="5 12"/>
<gene>
    <name evidence="14" type="primary">folP</name>
    <name evidence="14" type="ordered locus">MCA2317</name>
</gene>
<evidence type="ECO:0000256" key="2">
    <source>
        <dbReference type="ARBA" id="ARBA00001946"/>
    </source>
</evidence>
<keyword evidence="10 12" id="KW-0289">Folate biosynthesis</keyword>
<dbReference type="UniPathway" id="UPA00077">
    <property type="reaction ID" value="UER00156"/>
</dbReference>
<keyword evidence="8 12" id="KW-0479">Metal-binding</keyword>
<dbReference type="HOGENOM" id="CLU_008023_0_2_6"/>
<dbReference type="PROSITE" id="PS00792">
    <property type="entry name" value="DHPS_1"/>
    <property type="match status" value="1"/>
</dbReference>
<name>Q605G7_METCA</name>
<comment type="function">
    <text evidence="12">Catalyzes the condensation of para-aminobenzoate (pABA) with 6-hydroxymethyl-7,8-dihydropterin diphosphate (DHPt-PP) to form 7,8-dihydropteroate (H2Pte), the immediate precursor of folate derivatives.</text>
</comment>
<dbReference type="GO" id="GO:0046654">
    <property type="term" value="P:tetrahydrofolate biosynthetic process"/>
    <property type="evidence" value="ECO:0007669"/>
    <property type="project" value="UniProtKB-UniPathway"/>
</dbReference>
<dbReference type="GO" id="GO:0004156">
    <property type="term" value="F:dihydropteroate synthase activity"/>
    <property type="evidence" value="ECO:0007669"/>
    <property type="project" value="UniProtKB-EC"/>
</dbReference>
<evidence type="ECO:0000256" key="12">
    <source>
        <dbReference type="RuleBase" id="RU361205"/>
    </source>
</evidence>
<comment type="catalytic activity">
    <reaction evidence="1">
        <text>(7,8-dihydropterin-6-yl)methyl diphosphate + 4-aminobenzoate = 7,8-dihydropteroate + diphosphate</text>
        <dbReference type="Rhea" id="RHEA:19949"/>
        <dbReference type="ChEBI" id="CHEBI:17836"/>
        <dbReference type="ChEBI" id="CHEBI:17839"/>
        <dbReference type="ChEBI" id="CHEBI:33019"/>
        <dbReference type="ChEBI" id="CHEBI:72950"/>
        <dbReference type="EC" id="2.5.1.15"/>
    </reaction>
</comment>
<evidence type="ECO:0000313" key="15">
    <source>
        <dbReference type="Proteomes" id="UP000006821"/>
    </source>
</evidence>
<dbReference type="PROSITE" id="PS50972">
    <property type="entry name" value="PTERIN_BINDING"/>
    <property type="match status" value="1"/>
</dbReference>
<dbReference type="NCBIfam" id="TIGR01496">
    <property type="entry name" value="DHPS"/>
    <property type="match status" value="1"/>
</dbReference>
<dbReference type="GO" id="GO:0005829">
    <property type="term" value="C:cytosol"/>
    <property type="evidence" value="ECO:0007669"/>
    <property type="project" value="TreeGrafter"/>
</dbReference>
<dbReference type="CDD" id="cd00739">
    <property type="entry name" value="DHPS"/>
    <property type="match status" value="1"/>
</dbReference>
<reference evidence="14 15" key="1">
    <citation type="journal article" date="2004" name="PLoS Biol.">
        <title>Genomic insights into methanotrophy: the complete genome sequence of Methylococcus capsulatus (Bath).</title>
        <authorList>
            <person name="Ward N.L."/>
            <person name="Larsen O."/>
            <person name="Sakwa J."/>
            <person name="Bruseth L."/>
            <person name="Khouri H.M."/>
            <person name="Durkin A.S."/>
            <person name="Dimitrov G."/>
            <person name="Jiang L."/>
            <person name="Scanlan D."/>
            <person name="Kang K.H."/>
            <person name="Lewis M.R."/>
            <person name="Nelson K.E."/>
            <person name="Methe B.A."/>
            <person name="Wu M."/>
            <person name="Heidelberg J.F."/>
            <person name="Paulsen I.T."/>
            <person name="Fouts D.E."/>
            <person name="Ravel J."/>
            <person name="Tettelin H."/>
            <person name="Ren Q."/>
            <person name="Read T.D."/>
            <person name="DeBoy R.T."/>
            <person name="Seshadri R."/>
            <person name="Salzberg S.L."/>
            <person name="Jensen H.B."/>
            <person name="Birkeland N.K."/>
            <person name="Nelson W.C."/>
            <person name="Dodson R.J."/>
            <person name="Grindhaug S.H."/>
            <person name="Holt I.E."/>
            <person name="Eidhammer I."/>
            <person name="Jonasen I."/>
            <person name="Vanaken S."/>
            <person name="Utterback T.R."/>
            <person name="Feldblyum T.V."/>
            <person name="Fraser C.M."/>
            <person name="Lillehaug J.R."/>
            <person name="Eisen J.A."/>
        </authorList>
    </citation>
    <scope>NUCLEOTIDE SEQUENCE [LARGE SCALE GENOMIC DNA]</scope>
    <source>
        <strain evidence="15">ATCC 33009 / NCIMB 11132 / Bath</strain>
    </source>
</reference>
<evidence type="ECO:0000256" key="7">
    <source>
        <dbReference type="ARBA" id="ARBA00022679"/>
    </source>
</evidence>